<dbReference type="InterPro" id="IPR007863">
    <property type="entry name" value="Peptidase_M16_C"/>
</dbReference>
<evidence type="ECO:0000313" key="4">
    <source>
        <dbReference type="Proteomes" id="UP000830167"/>
    </source>
</evidence>
<sequence length="431" mass="49777">MDSKTYGKLQETLYHERLENGLEVYILPKPGFQQTFATFSTKYGSIDNHFVLPTTGEEVQVPDGIAHFLEHKMFEEEDHDVFQDFAAHGASANAFTSFDITTYLFSSTSDLPENLTTLIDFVQRPYFTDENVEKEKGIIGQEIKMYEDNPDWRCYFGILQGLYQKHPVHIDIAGTVESIAKISKELLYTCYNTFYHPSNMLVFIVGNVDPEAAMQLIRENQQQKTYKEQPEIKRIYPKEPAQAAKERLENKLPVSIPRCIFGFKEASMGLRGNELLTRELAIGLVMDAIFGKSSSLFQELLNDGLIDQHFSWEYEIAPTYGHSIIGGNSKDPDRLMQRVQEALRTYLEQGVPKEELERCRRKTIGRFMAGLDSPRYISRNFTSYRFRDVDFFDTLDILQTVTYEACMQHMKEHVDFGRWSSSIVWPTDQAE</sequence>
<feature type="domain" description="Peptidase M16 N-terminal" evidence="1">
    <location>
        <begin position="63"/>
        <end position="175"/>
    </location>
</feature>
<proteinExistence type="predicted"/>
<evidence type="ECO:0000259" key="1">
    <source>
        <dbReference type="Pfam" id="PF00675"/>
    </source>
</evidence>
<reference evidence="3" key="1">
    <citation type="submission" date="2021-12" db="EMBL/GenBank/DDBJ databases">
        <title>Alicyclobacillaceae gen. nov., sp. nov., isolated from chalcocite enrichment system.</title>
        <authorList>
            <person name="Jiang Z."/>
        </authorList>
    </citation>
    <scope>NUCLEOTIDE SEQUENCE</scope>
    <source>
        <strain evidence="3">MYW30-H2</strain>
    </source>
</reference>
<dbReference type="Gene3D" id="3.30.830.10">
    <property type="entry name" value="Metalloenzyme, LuxS/M16 peptidase-like"/>
    <property type="match status" value="2"/>
</dbReference>
<feature type="domain" description="Peptidase M16 C-terminal" evidence="2">
    <location>
        <begin position="181"/>
        <end position="361"/>
    </location>
</feature>
<dbReference type="Pfam" id="PF00675">
    <property type="entry name" value="Peptidase_M16"/>
    <property type="match status" value="1"/>
</dbReference>
<dbReference type="RefSeq" id="WP_347437182.1">
    <property type="nucleotide sequence ID" value="NZ_CP089291.1"/>
</dbReference>
<evidence type="ECO:0000259" key="2">
    <source>
        <dbReference type="Pfam" id="PF05193"/>
    </source>
</evidence>
<keyword evidence="4" id="KW-1185">Reference proteome</keyword>
<organism evidence="3 4">
    <name type="scientific">Fodinisporobacter ferrooxydans</name>
    <dbReference type="NCBI Taxonomy" id="2901836"/>
    <lineage>
        <taxon>Bacteria</taxon>
        <taxon>Bacillati</taxon>
        <taxon>Bacillota</taxon>
        <taxon>Bacilli</taxon>
        <taxon>Bacillales</taxon>
        <taxon>Alicyclobacillaceae</taxon>
        <taxon>Fodinisporobacter</taxon>
    </lineage>
</organism>
<dbReference type="PANTHER" id="PTHR11851">
    <property type="entry name" value="METALLOPROTEASE"/>
    <property type="match status" value="1"/>
</dbReference>
<dbReference type="InterPro" id="IPR050361">
    <property type="entry name" value="MPP/UQCRC_Complex"/>
</dbReference>
<dbReference type="SUPFAM" id="SSF63411">
    <property type="entry name" value="LuxS/MPP-like metallohydrolase"/>
    <property type="match status" value="2"/>
</dbReference>
<gene>
    <name evidence="3" type="ORF">LSG31_21955</name>
</gene>
<dbReference type="Pfam" id="PF05193">
    <property type="entry name" value="Peptidase_M16_C"/>
    <property type="match status" value="1"/>
</dbReference>
<protein>
    <submittedName>
        <fullName evidence="3">Insulinase family protein</fullName>
    </submittedName>
</protein>
<dbReference type="PANTHER" id="PTHR11851:SF134">
    <property type="entry name" value="ZINC-DEPENDENT PROTEASE"/>
    <property type="match status" value="1"/>
</dbReference>
<dbReference type="EMBL" id="CP089291">
    <property type="protein sequence ID" value="UOF90487.1"/>
    <property type="molecule type" value="Genomic_DNA"/>
</dbReference>
<dbReference type="NCBIfam" id="NF047421">
    <property type="entry name" value="YfmH_fam"/>
    <property type="match status" value="1"/>
</dbReference>
<name>A0ABY4CM38_9BACL</name>
<dbReference type="InterPro" id="IPR011765">
    <property type="entry name" value="Pept_M16_N"/>
</dbReference>
<dbReference type="Proteomes" id="UP000830167">
    <property type="component" value="Chromosome"/>
</dbReference>
<accession>A0ABY4CM38</accession>
<evidence type="ECO:0000313" key="3">
    <source>
        <dbReference type="EMBL" id="UOF90487.1"/>
    </source>
</evidence>
<dbReference type="InterPro" id="IPR011249">
    <property type="entry name" value="Metalloenz_LuxS/M16"/>
</dbReference>